<proteinExistence type="predicted"/>
<sequence length="239" mass="26683">MLSSGVGLNDTMSSLMFKDYTVLYNWFLYKWGLTPGNTANMLNVCNSLETFNGCMFDDKGCFQVENLMKQSDLNSAFAIDGTLAMYQFNCGPGINTLLHEGLACAQNIISGYQNYLQTCVVTYMSSVKYDSKNGCKYVKNLINCWSSPFGGGGSMATPDCRRAGAADTWWACEANRVFTLNQFPNCGYTCDVQQQTTALADHLKTHHKIENGVHHYKIPNYISLVNEKVETVEGPWMHN</sequence>
<evidence type="ECO:0000313" key="1">
    <source>
        <dbReference type="EMBL" id="CAJ0603129.1"/>
    </source>
</evidence>
<evidence type="ECO:0000313" key="2">
    <source>
        <dbReference type="Proteomes" id="UP001176961"/>
    </source>
</evidence>
<accession>A0AA36H328</accession>
<dbReference type="PANTHER" id="PTHR34311">
    <property type="entry name" value="PROTEIN CBG21698-RELATED"/>
    <property type="match status" value="1"/>
</dbReference>
<dbReference type="EMBL" id="CATQJL010000305">
    <property type="protein sequence ID" value="CAJ0603129.1"/>
    <property type="molecule type" value="Genomic_DNA"/>
</dbReference>
<organism evidence="1 2">
    <name type="scientific">Cylicocyclus nassatus</name>
    <name type="common">Nematode worm</name>
    <dbReference type="NCBI Taxonomy" id="53992"/>
    <lineage>
        <taxon>Eukaryota</taxon>
        <taxon>Metazoa</taxon>
        <taxon>Ecdysozoa</taxon>
        <taxon>Nematoda</taxon>
        <taxon>Chromadorea</taxon>
        <taxon>Rhabditida</taxon>
        <taxon>Rhabditina</taxon>
        <taxon>Rhabditomorpha</taxon>
        <taxon>Strongyloidea</taxon>
        <taxon>Strongylidae</taxon>
        <taxon>Cylicocyclus</taxon>
    </lineage>
</organism>
<dbReference type="Proteomes" id="UP001176961">
    <property type="component" value="Unassembled WGS sequence"/>
</dbReference>
<dbReference type="PANTHER" id="PTHR34311:SF5">
    <property type="entry name" value="SECRETED PROTEIN"/>
    <property type="match status" value="1"/>
</dbReference>
<protein>
    <submittedName>
        <fullName evidence="1">Uncharacterized protein</fullName>
    </submittedName>
</protein>
<reference evidence="1" key="1">
    <citation type="submission" date="2023-07" db="EMBL/GenBank/DDBJ databases">
        <authorList>
            <consortium name="CYATHOMIX"/>
        </authorList>
    </citation>
    <scope>NUCLEOTIDE SEQUENCE</scope>
    <source>
        <strain evidence="1">N/A</strain>
    </source>
</reference>
<gene>
    <name evidence="1" type="ORF">CYNAS_LOCUS15112</name>
</gene>
<comment type="caution">
    <text evidence="1">The sequence shown here is derived from an EMBL/GenBank/DDBJ whole genome shotgun (WGS) entry which is preliminary data.</text>
</comment>
<name>A0AA36H328_CYLNA</name>
<dbReference type="AlphaFoldDB" id="A0AA36H328"/>
<keyword evidence="2" id="KW-1185">Reference proteome</keyword>